<organism evidence="1 2">
    <name type="scientific">Ornithinibacillus salinisoli</name>
    <dbReference type="NCBI Taxonomy" id="1848459"/>
    <lineage>
        <taxon>Bacteria</taxon>
        <taxon>Bacillati</taxon>
        <taxon>Bacillota</taxon>
        <taxon>Bacilli</taxon>
        <taxon>Bacillales</taxon>
        <taxon>Bacillaceae</taxon>
        <taxon>Ornithinibacillus</taxon>
    </lineage>
</organism>
<accession>A0ABW4VYT5</accession>
<proteinExistence type="predicted"/>
<sequence length="137" mass="16171">MKKVIVCILVTWFVLLFTAINTHATNRDSSLLEDFLKEVEEVLAVQRIVIQDVFLDQNELSLKGREEDLRDFLKKVSSEKNSNLENYQQGYLSRLTKAKNTLMERNLEDFEKKKEEELRTEIGQDVEDYLEELLNEK</sequence>
<evidence type="ECO:0000313" key="1">
    <source>
        <dbReference type="EMBL" id="MFD2044762.1"/>
    </source>
</evidence>
<protein>
    <submittedName>
        <fullName evidence="1">Uncharacterized protein</fullName>
    </submittedName>
</protein>
<reference evidence="2" key="1">
    <citation type="journal article" date="2019" name="Int. J. Syst. Evol. Microbiol.">
        <title>The Global Catalogue of Microorganisms (GCM) 10K type strain sequencing project: providing services to taxonomists for standard genome sequencing and annotation.</title>
        <authorList>
            <consortium name="The Broad Institute Genomics Platform"/>
            <consortium name="The Broad Institute Genome Sequencing Center for Infectious Disease"/>
            <person name="Wu L."/>
            <person name="Ma J."/>
        </authorList>
    </citation>
    <scope>NUCLEOTIDE SEQUENCE [LARGE SCALE GENOMIC DNA]</scope>
    <source>
        <strain evidence="2">R28</strain>
    </source>
</reference>
<gene>
    <name evidence="1" type="ORF">ACFSJF_10830</name>
</gene>
<dbReference type="RefSeq" id="WP_377556003.1">
    <property type="nucleotide sequence ID" value="NZ_JBHUHQ010000015.1"/>
</dbReference>
<dbReference type="Proteomes" id="UP001597383">
    <property type="component" value="Unassembled WGS sequence"/>
</dbReference>
<dbReference type="EMBL" id="JBHUHQ010000015">
    <property type="protein sequence ID" value="MFD2044762.1"/>
    <property type="molecule type" value="Genomic_DNA"/>
</dbReference>
<keyword evidence="2" id="KW-1185">Reference proteome</keyword>
<name>A0ABW4VYT5_9BACI</name>
<comment type="caution">
    <text evidence="1">The sequence shown here is derived from an EMBL/GenBank/DDBJ whole genome shotgun (WGS) entry which is preliminary data.</text>
</comment>
<evidence type="ECO:0000313" key="2">
    <source>
        <dbReference type="Proteomes" id="UP001597383"/>
    </source>
</evidence>